<dbReference type="PANTHER" id="PTHR43792:SF1">
    <property type="entry name" value="N-ACETYLTRANSFERASE DOMAIN-CONTAINING PROTEIN"/>
    <property type="match status" value="1"/>
</dbReference>
<dbReference type="RefSeq" id="WP_230068746.1">
    <property type="nucleotide sequence ID" value="NZ_BAABLL010000014.1"/>
</dbReference>
<keyword evidence="2" id="KW-0012">Acyltransferase</keyword>
<dbReference type="InterPro" id="IPR051531">
    <property type="entry name" value="N-acetyltransferase"/>
</dbReference>
<sequence>MENITTDRLLLRPWEDSDVDFVYDLYSRWVVQRFIGQEPRVMESRSEAVERVERFKAINHPIHGIWAVTGKDDGRLLGTLLLKPIPESGEEPMVASQDVEIGWHFHPDQWGNGYASEAANAVLEHAFLSGLPRVVAVTNPANESSQSVCRRIGMAEKGLTEKYYNSTCELFVLENPATS</sequence>
<evidence type="ECO:0000313" key="2">
    <source>
        <dbReference type="EMBL" id="MFC4265854.1"/>
    </source>
</evidence>
<comment type="caution">
    <text evidence="2">The sequence shown here is derived from an EMBL/GenBank/DDBJ whole genome shotgun (WGS) entry which is preliminary data.</text>
</comment>
<dbReference type="SUPFAM" id="SSF55729">
    <property type="entry name" value="Acyl-CoA N-acyltransferases (Nat)"/>
    <property type="match status" value="1"/>
</dbReference>
<keyword evidence="3" id="KW-1185">Reference proteome</keyword>
<protein>
    <submittedName>
        <fullName evidence="2">GNAT family N-acetyltransferase</fullName>
        <ecNumber evidence="2">2.3.-.-</ecNumber>
    </submittedName>
</protein>
<dbReference type="PANTHER" id="PTHR43792">
    <property type="entry name" value="GNAT FAMILY, PUTATIVE (AFU_ORTHOLOGUE AFUA_3G00765)-RELATED-RELATED"/>
    <property type="match status" value="1"/>
</dbReference>
<accession>A0ABV8R055</accession>
<dbReference type="Proteomes" id="UP001595773">
    <property type="component" value="Unassembled WGS sequence"/>
</dbReference>
<dbReference type="EMBL" id="JBHSCQ010000011">
    <property type="protein sequence ID" value="MFC4265854.1"/>
    <property type="molecule type" value="Genomic_DNA"/>
</dbReference>
<dbReference type="PROSITE" id="PS51186">
    <property type="entry name" value="GNAT"/>
    <property type="match status" value="1"/>
</dbReference>
<feature type="domain" description="N-acetyltransferase" evidence="1">
    <location>
        <begin position="9"/>
        <end position="178"/>
    </location>
</feature>
<evidence type="ECO:0000313" key="3">
    <source>
        <dbReference type="Proteomes" id="UP001595773"/>
    </source>
</evidence>
<dbReference type="InterPro" id="IPR016181">
    <property type="entry name" value="Acyl_CoA_acyltransferase"/>
</dbReference>
<dbReference type="Gene3D" id="3.40.630.30">
    <property type="match status" value="1"/>
</dbReference>
<organism evidence="2 3">
    <name type="scientific">Arthrobacter cryoconiti</name>
    <dbReference type="NCBI Taxonomy" id="748907"/>
    <lineage>
        <taxon>Bacteria</taxon>
        <taxon>Bacillati</taxon>
        <taxon>Actinomycetota</taxon>
        <taxon>Actinomycetes</taxon>
        <taxon>Micrococcales</taxon>
        <taxon>Micrococcaceae</taxon>
        <taxon>Arthrobacter</taxon>
    </lineage>
</organism>
<name>A0ABV8R055_9MICC</name>
<proteinExistence type="predicted"/>
<gene>
    <name evidence="2" type="ORF">ACFOW9_09610</name>
</gene>
<dbReference type="GO" id="GO:0016746">
    <property type="term" value="F:acyltransferase activity"/>
    <property type="evidence" value="ECO:0007669"/>
    <property type="project" value="UniProtKB-KW"/>
</dbReference>
<dbReference type="CDD" id="cd04301">
    <property type="entry name" value="NAT_SF"/>
    <property type="match status" value="1"/>
</dbReference>
<dbReference type="EC" id="2.3.-.-" evidence="2"/>
<keyword evidence="2" id="KW-0808">Transferase</keyword>
<reference evidence="3" key="1">
    <citation type="journal article" date="2019" name="Int. J. Syst. Evol. Microbiol.">
        <title>The Global Catalogue of Microorganisms (GCM) 10K type strain sequencing project: providing services to taxonomists for standard genome sequencing and annotation.</title>
        <authorList>
            <consortium name="The Broad Institute Genomics Platform"/>
            <consortium name="The Broad Institute Genome Sequencing Center for Infectious Disease"/>
            <person name="Wu L."/>
            <person name="Ma J."/>
        </authorList>
    </citation>
    <scope>NUCLEOTIDE SEQUENCE [LARGE SCALE GENOMIC DNA]</scope>
    <source>
        <strain evidence="3">CGMCC 1.10698</strain>
    </source>
</reference>
<dbReference type="Pfam" id="PF13302">
    <property type="entry name" value="Acetyltransf_3"/>
    <property type="match status" value="1"/>
</dbReference>
<dbReference type="InterPro" id="IPR000182">
    <property type="entry name" value="GNAT_dom"/>
</dbReference>
<evidence type="ECO:0000259" key="1">
    <source>
        <dbReference type="PROSITE" id="PS51186"/>
    </source>
</evidence>